<keyword evidence="2" id="KW-1185">Reference proteome</keyword>
<dbReference type="KEGG" id="tact:SG35_027790"/>
<name>A0AAF0C3H9_9GAMM</name>
<sequence>MELKVNKKKLANLSRDLHTMPMALTAKIAGGTLSEISATPEIPEMQGRHVRLLTKKKPTEYQIIF</sequence>
<organism evidence="1 2">
    <name type="scientific">Thalassomonas actiniarum</name>
    <dbReference type="NCBI Taxonomy" id="485447"/>
    <lineage>
        <taxon>Bacteria</taxon>
        <taxon>Pseudomonadati</taxon>
        <taxon>Pseudomonadota</taxon>
        <taxon>Gammaproteobacteria</taxon>
        <taxon>Alteromonadales</taxon>
        <taxon>Colwelliaceae</taxon>
        <taxon>Thalassomonas</taxon>
    </lineage>
</organism>
<evidence type="ECO:0000313" key="1">
    <source>
        <dbReference type="EMBL" id="WDD98978.1"/>
    </source>
</evidence>
<dbReference type="RefSeq" id="WP_044834349.1">
    <property type="nucleotide sequence ID" value="NZ_CP059735.1"/>
</dbReference>
<dbReference type="EMBL" id="CP059735">
    <property type="protein sequence ID" value="WDD98978.1"/>
    <property type="molecule type" value="Genomic_DNA"/>
</dbReference>
<gene>
    <name evidence="1" type="ORF">SG35_027790</name>
</gene>
<protein>
    <submittedName>
        <fullName evidence="1">Uncharacterized protein</fullName>
    </submittedName>
</protein>
<dbReference type="Proteomes" id="UP000032568">
    <property type="component" value="Chromosome"/>
</dbReference>
<evidence type="ECO:0000313" key="2">
    <source>
        <dbReference type="Proteomes" id="UP000032568"/>
    </source>
</evidence>
<proteinExistence type="predicted"/>
<reference evidence="1 2" key="2">
    <citation type="journal article" date="2022" name="Mar. Drugs">
        <title>Bioassay-Guided Fractionation Leads to the Detection of Cholic Acid Generated by the Rare Thalassomonas sp.</title>
        <authorList>
            <person name="Pheiffer F."/>
            <person name="Schneider Y.K."/>
            <person name="Hansen E.H."/>
            <person name="Andersen J.H."/>
            <person name="Isaksson J."/>
            <person name="Busche T."/>
            <person name="R C."/>
            <person name="Kalinowski J."/>
            <person name="Zyl L.V."/>
            <person name="Trindade M."/>
        </authorList>
    </citation>
    <scope>NUCLEOTIDE SEQUENCE [LARGE SCALE GENOMIC DNA]</scope>
    <source>
        <strain evidence="1 2">A5K-106</strain>
    </source>
</reference>
<reference evidence="1 2" key="1">
    <citation type="journal article" date="2015" name="Genome Announc.">
        <title>Draft Genome Sequences of Marine Isolates of Thalassomonas viridans and Thalassomonas actiniarum.</title>
        <authorList>
            <person name="Olonade I."/>
            <person name="van Zyl L.J."/>
            <person name="Trindade M."/>
        </authorList>
    </citation>
    <scope>NUCLEOTIDE SEQUENCE [LARGE SCALE GENOMIC DNA]</scope>
    <source>
        <strain evidence="1 2">A5K-106</strain>
    </source>
</reference>
<accession>A0AAF0C3H9</accession>
<dbReference type="AlphaFoldDB" id="A0AAF0C3H9"/>